<dbReference type="EMBL" id="JAUEPN010000003">
    <property type="protein sequence ID" value="KAK3297519.1"/>
    <property type="molecule type" value="Genomic_DNA"/>
</dbReference>
<dbReference type="RefSeq" id="XP_062661033.1">
    <property type="nucleotide sequence ID" value="XM_062806527.1"/>
</dbReference>
<evidence type="ECO:0000313" key="3">
    <source>
        <dbReference type="Proteomes" id="UP001278766"/>
    </source>
</evidence>
<gene>
    <name evidence="2" type="ORF">B0H64DRAFT_440977</name>
</gene>
<evidence type="ECO:0000313" key="2">
    <source>
        <dbReference type="EMBL" id="KAK3297519.1"/>
    </source>
</evidence>
<sequence length="135" mass="14742">MFPPLRTALIRASTRQTPPLTHPQLRRYASQPPSPTGAFYKTFTRPVAKCALLAVFVYQLVYFGWAKLETDEIKEERQAEIVKLEAQVRGLQAARTAATAGATTTTDESNGGSGAVGVEKGEGAKSTGGSWWRWK</sequence>
<evidence type="ECO:0000256" key="1">
    <source>
        <dbReference type="SAM" id="MobiDB-lite"/>
    </source>
</evidence>
<reference evidence="2" key="1">
    <citation type="journal article" date="2023" name="Mol. Phylogenet. Evol.">
        <title>Genome-scale phylogeny and comparative genomics of the fungal order Sordariales.</title>
        <authorList>
            <person name="Hensen N."/>
            <person name="Bonometti L."/>
            <person name="Westerberg I."/>
            <person name="Brannstrom I.O."/>
            <person name="Guillou S."/>
            <person name="Cros-Aarteil S."/>
            <person name="Calhoun S."/>
            <person name="Haridas S."/>
            <person name="Kuo A."/>
            <person name="Mondo S."/>
            <person name="Pangilinan J."/>
            <person name="Riley R."/>
            <person name="LaButti K."/>
            <person name="Andreopoulos B."/>
            <person name="Lipzen A."/>
            <person name="Chen C."/>
            <person name="Yan M."/>
            <person name="Daum C."/>
            <person name="Ng V."/>
            <person name="Clum A."/>
            <person name="Steindorff A."/>
            <person name="Ohm R.A."/>
            <person name="Martin F."/>
            <person name="Silar P."/>
            <person name="Natvig D.O."/>
            <person name="Lalanne C."/>
            <person name="Gautier V."/>
            <person name="Ament-Velasquez S.L."/>
            <person name="Kruys A."/>
            <person name="Hutchinson M.I."/>
            <person name="Powell A.J."/>
            <person name="Barry K."/>
            <person name="Miller A.N."/>
            <person name="Grigoriev I.V."/>
            <person name="Debuchy R."/>
            <person name="Gladieux P."/>
            <person name="Hiltunen Thoren M."/>
            <person name="Johannesson H."/>
        </authorList>
    </citation>
    <scope>NUCLEOTIDE SEQUENCE</scope>
    <source>
        <strain evidence="2">CBS 168.71</strain>
    </source>
</reference>
<dbReference type="AlphaFoldDB" id="A0AAE0HJ29"/>
<proteinExistence type="predicted"/>
<protein>
    <submittedName>
        <fullName evidence="2">Uncharacterized protein</fullName>
    </submittedName>
</protein>
<organism evidence="2 3">
    <name type="scientific">Chaetomium fimeti</name>
    <dbReference type="NCBI Taxonomy" id="1854472"/>
    <lineage>
        <taxon>Eukaryota</taxon>
        <taxon>Fungi</taxon>
        <taxon>Dikarya</taxon>
        <taxon>Ascomycota</taxon>
        <taxon>Pezizomycotina</taxon>
        <taxon>Sordariomycetes</taxon>
        <taxon>Sordariomycetidae</taxon>
        <taxon>Sordariales</taxon>
        <taxon>Chaetomiaceae</taxon>
        <taxon>Chaetomium</taxon>
    </lineage>
</organism>
<comment type="caution">
    <text evidence="2">The sequence shown here is derived from an EMBL/GenBank/DDBJ whole genome shotgun (WGS) entry which is preliminary data.</text>
</comment>
<reference evidence="2" key="2">
    <citation type="submission" date="2023-06" db="EMBL/GenBank/DDBJ databases">
        <authorList>
            <consortium name="Lawrence Berkeley National Laboratory"/>
            <person name="Haridas S."/>
            <person name="Hensen N."/>
            <person name="Bonometti L."/>
            <person name="Westerberg I."/>
            <person name="Brannstrom I.O."/>
            <person name="Guillou S."/>
            <person name="Cros-Aarteil S."/>
            <person name="Calhoun S."/>
            <person name="Kuo A."/>
            <person name="Mondo S."/>
            <person name="Pangilinan J."/>
            <person name="Riley R."/>
            <person name="Labutti K."/>
            <person name="Andreopoulos B."/>
            <person name="Lipzen A."/>
            <person name="Chen C."/>
            <person name="Yanf M."/>
            <person name="Daum C."/>
            <person name="Ng V."/>
            <person name="Clum A."/>
            <person name="Steindorff A."/>
            <person name="Ohm R."/>
            <person name="Martin F."/>
            <person name="Silar P."/>
            <person name="Natvig D."/>
            <person name="Lalanne C."/>
            <person name="Gautier V."/>
            <person name="Ament-Velasquez S.L."/>
            <person name="Kruys A."/>
            <person name="Hutchinson M.I."/>
            <person name="Powell A.J."/>
            <person name="Barry K."/>
            <person name="Miller A.N."/>
            <person name="Grigoriev I.V."/>
            <person name="Debuchy R."/>
            <person name="Gladieux P."/>
            <person name="Thoren M.H."/>
            <person name="Johannesson H."/>
        </authorList>
    </citation>
    <scope>NUCLEOTIDE SEQUENCE</scope>
    <source>
        <strain evidence="2">CBS 168.71</strain>
    </source>
</reference>
<name>A0AAE0HJ29_9PEZI</name>
<feature type="region of interest" description="Disordered" evidence="1">
    <location>
        <begin position="96"/>
        <end position="135"/>
    </location>
</feature>
<feature type="compositionally biased region" description="Low complexity" evidence="1">
    <location>
        <begin position="96"/>
        <end position="106"/>
    </location>
</feature>
<keyword evidence="3" id="KW-1185">Reference proteome</keyword>
<accession>A0AAE0HJ29</accession>
<dbReference type="Proteomes" id="UP001278766">
    <property type="component" value="Unassembled WGS sequence"/>
</dbReference>
<dbReference type="GeneID" id="87843475"/>